<accession>A0A0L8BKV4</accession>
<proteinExistence type="predicted"/>
<dbReference type="Proteomes" id="UP000037425">
    <property type="component" value="Unassembled WGS sequence"/>
</dbReference>
<dbReference type="EMBL" id="LGAP01000021">
    <property type="protein sequence ID" value="KOF15225.1"/>
    <property type="molecule type" value="Genomic_DNA"/>
</dbReference>
<dbReference type="PATRIC" id="fig|106592.7.peg.3628"/>
<organism evidence="1 2">
    <name type="scientific">Ensifer adhaerens</name>
    <name type="common">Sinorhizobium morelense</name>
    <dbReference type="NCBI Taxonomy" id="106592"/>
    <lineage>
        <taxon>Bacteria</taxon>
        <taxon>Pseudomonadati</taxon>
        <taxon>Pseudomonadota</taxon>
        <taxon>Alphaproteobacteria</taxon>
        <taxon>Hyphomicrobiales</taxon>
        <taxon>Rhizobiaceae</taxon>
        <taxon>Sinorhizobium/Ensifer group</taxon>
        <taxon>Ensifer</taxon>
    </lineage>
</organism>
<dbReference type="AlphaFoldDB" id="A0A0L8BKV4"/>
<protein>
    <submittedName>
        <fullName evidence="1">Uncharacterized protein</fullName>
    </submittedName>
</protein>
<evidence type="ECO:0000313" key="2">
    <source>
        <dbReference type="Proteomes" id="UP000037425"/>
    </source>
</evidence>
<sequence length="84" mass="9302">MLHISDRLISKLVKLGEEPWLQFQVCEFRVHVHIRSGRLVGCGCSAPEKTKQPMIEHSPAEPIVGDICAGPVVTFRAVSFGTYP</sequence>
<comment type="caution">
    <text evidence="1">The sequence shown here is derived from an EMBL/GenBank/DDBJ whole genome shotgun (WGS) entry which is preliminary data.</text>
</comment>
<reference evidence="2" key="1">
    <citation type="submission" date="2015-07" db="EMBL/GenBank/DDBJ databases">
        <title>Whole genome sequence of an Ensifer adhaerens strain isolated from a cave pool in the Wind Cave National Park.</title>
        <authorList>
            <person name="Eng W.W.H."/>
            <person name="Gan H.M."/>
            <person name="Barton H.A."/>
            <person name="Savka M.A."/>
        </authorList>
    </citation>
    <scope>NUCLEOTIDE SEQUENCE [LARGE SCALE GENOMIC DNA]</scope>
    <source>
        <strain evidence="2">SD006</strain>
    </source>
</reference>
<name>A0A0L8BKV4_ENSAD</name>
<gene>
    <name evidence="1" type="ORF">AC244_24460</name>
</gene>
<evidence type="ECO:0000313" key="1">
    <source>
        <dbReference type="EMBL" id="KOF15225.1"/>
    </source>
</evidence>